<dbReference type="Proteomes" id="UP000003779">
    <property type="component" value="Chromosome"/>
</dbReference>
<evidence type="ECO:0000313" key="3">
    <source>
        <dbReference type="Proteomes" id="UP000003779"/>
    </source>
</evidence>
<evidence type="ECO:0000313" key="2">
    <source>
        <dbReference type="EMBL" id="AFR09049.1"/>
    </source>
</evidence>
<feature type="region of interest" description="Disordered" evidence="1">
    <location>
        <begin position="16"/>
        <end position="73"/>
    </location>
</feature>
<sequence length="73" mass="8057">MGADMAVTGDQWTLRRGSRAGVRMGESRREVRARSGNREGHRIDTRGDRRNTRTRGPKAATPHGARTEGPFPA</sequence>
<organism evidence="2 3">
    <name type="scientific">Nocardiopsis alba (strain ATCC BAA-2165 / BE74)</name>
    <dbReference type="NCBI Taxonomy" id="1205910"/>
    <lineage>
        <taxon>Bacteria</taxon>
        <taxon>Bacillati</taxon>
        <taxon>Actinomycetota</taxon>
        <taxon>Actinomycetes</taxon>
        <taxon>Streptosporangiales</taxon>
        <taxon>Nocardiopsidaceae</taxon>
        <taxon>Nocardiopsis</taxon>
    </lineage>
</organism>
<gene>
    <name evidence="2" type="ordered locus">B005_0759</name>
</gene>
<dbReference type="HOGENOM" id="CLU_2701026_0_0_11"/>
<reference evidence="3" key="2">
    <citation type="submission" date="2012-08" db="EMBL/GenBank/DDBJ databases">
        <title>Whole-genome sequence of Nocardiopsis alba strain ATCC BAA-2165 associated with honeybees.</title>
        <authorList>
            <person name="Qiao J."/>
            <person name="Chen L."/>
            <person name="Li Y."/>
            <person name="Wang J."/>
            <person name="Zhang W."/>
            <person name="Chen S."/>
        </authorList>
    </citation>
    <scope>NUCLEOTIDE SEQUENCE [LARGE SCALE GENOMIC DNA]</scope>
    <source>
        <strain evidence="3">ATCC BAA-2165 / BE74</strain>
    </source>
</reference>
<dbReference type="AlphaFoldDB" id="J7LE08"/>
<name>J7LE08_NOCAA</name>
<dbReference type="KEGG" id="nal:B005_0759"/>
<accession>J7LE08</accession>
<feature type="compositionally biased region" description="Basic and acidic residues" evidence="1">
    <location>
        <begin position="25"/>
        <end position="51"/>
    </location>
</feature>
<dbReference type="EMBL" id="CP003788">
    <property type="protein sequence ID" value="AFR09049.1"/>
    <property type="molecule type" value="Genomic_DNA"/>
</dbReference>
<evidence type="ECO:0000256" key="1">
    <source>
        <dbReference type="SAM" id="MobiDB-lite"/>
    </source>
</evidence>
<reference evidence="2 3" key="1">
    <citation type="journal article" date="2012" name="J. Bacteriol.">
        <title>Whole-Genome Sequence of Nocardiopsis alba Strain ATCC BAA-2165, Associated with Honeybees.</title>
        <authorList>
            <person name="Qiao J."/>
            <person name="Chen L."/>
            <person name="Li Y."/>
            <person name="Wang J."/>
            <person name="Zhang W."/>
            <person name="Chen S."/>
        </authorList>
    </citation>
    <scope>NUCLEOTIDE SEQUENCE [LARGE SCALE GENOMIC DNA]</scope>
    <source>
        <strain evidence="3">ATCC BAA-2165 / BE74</strain>
    </source>
</reference>
<protein>
    <submittedName>
        <fullName evidence="2">Uncharacterized protein</fullName>
    </submittedName>
</protein>
<proteinExistence type="predicted"/>